<feature type="region of interest" description="Disordered" evidence="1">
    <location>
        <begin position="76"/>
        <end position="113"/>
    </location>
</feature>
<feature type="compositionally biased region" description="Basic and acidic residues" evidence="1">
    <location>
        <begin position="188"/>
        <end position="205"/>
    </location>
</feature>
<gene>
    <name evidence="2" type="ORF">VTJ83DRAFT_3965</name>
</gene>
<evidence type="ECO:0000256" key="1">
    <source>
        <dbReference type="SAM" id="MobiDB-lite"/>
    </source>
</evidence>
<sequence>MTTMDLEASDPNLLLLSLNLSDSEPDEAAAPATAASGSASLTRAERTALSEEAFQELKRTYRPKVENGDLYQSVPLPLHYNTHNPESASASAAGASSSSTTATTTTTTTTATPLTKPEAQALLHAVEELYFFKRYEAAVEFLRGVLGQEEGEDGLESGPKKDTNEGPGAGGGKRDRGASGNGDGDGVQDDRERATGKKEPSSTIDAETRRLLRYYLRRCLARAREAPDGPQREVSCC</sequence>
<evidence type="ECO:0000313" key="2">
    <source>
        <dbReference type="EMBL" id="KAL2269119.1"/>
    </source>
</evidence>
<feature type="compositionally biased region" description="Low complexity" evidence="1">
    <location>
        <begin position="24"/>
        <end position="40"/>
    </location>
</feature>
<dbReference type="RefSeq" id="XP_070867843.1">
    <property type="nucleotide sequence ID" value="XM_071010401.1"/>
</dbReference>
<protein>
    <submittedName>
        <fullName evidence="2">Uncharacterized protein</fullName>
    </submittedName>
</protein>
<dbReference type="EMBL" id="JAZGUE010000003">
    <property type="protein sequence ID" value="KAL2269119.1"/>
    <property type="molecule type" value="Genomic_DNA"/>
</dbReference>
<feature type="region of interest" description="Disordered" evidence="1">
    <location>
        <begin position="150"/>
        <end position="205"/>
    </location>
</feature>
<feature type="compositionally biased region" description="Low complexity" evidence="1">
    <location>
        <begin position="87"/>
        <end position="112"/>
    </location>
</feature>
<dbReference type="Proteomes" id="UP001600064">
    <property type="component" value="Unassembled WGS sequence"/>
</dbReference>
<keyword evidence="3" id="KW-1185">Reference proteome</keyword>
<feature type="region of interest" description="Disordered" evidence="1">
    <location>
        <begin position="24"/>
        <end position="44"/>
    </location>
</feature>
<organism evidence="2 3">
    <name type="scientific">Remersonia thermophila</name>
    <dbReference type="NCBI Taxonomy" id="72144"/>
    <lineage>
        <taxon>Eukaryota</taxon>
        <taxon>Fungi</taxon>
        <taxon>Dikarya</taxon>
        <taxon>Ascomycota</taxon>
        <taxon>Pezizomycotina</taxon>
        <taxon>Sordariomycetes</taxon>
        <taxon>Sordariomycetidae</taxon>
        <taxon>Sordariales</taxon>
        <taxon>Sordariales incertae sedis</taxon>
        <taxon>Remersonia</taxon>
    </lineage>
</organism>
<name>A0ABR4DGE7_9PEZI</name>
<comment type="caution">
    <text evidence="2">The sequence shown here is derived from an EMBL/GenBank/DDBJ whole genome shotgun (WGS) entry which is preliminary data.</text>
</comment>
<dbReference type="GeneID" id="98125045"/>
<reference evidence="2 3" key="1">
    <citation type="journal article" date="2024" name="Commun. Biol.">
        <title>Comparative genomic analysis of thermophilic fungi reveals convergent evolutionary adaptations and gene losses.</title>
        <authorList>
            <person name="Steindorff A.S."/>
            <person name="Aguilar-Pontes M.V."/>
            <person name="Robinson A.J."/>
            <person name="Andreopoulos B."/>
            <person name="LaButti K."/>
            <person name="Kuo A."/>
            <person name="Mondo S."/>
            <person name="Riley R."/>
            <person name="Otillar R."/>
            <person name="Haridas S."/>
            <person name="Lipzen A."/>
            <person name="Grimwood J."/>
            <person name="Schmutz J."/>
            <person name="Clum A."/>
            <person name="Reid I.D."/>
            <person name="Moisan M.C."/>
            <person name="Butler G."/>
            <person name="Nguyen T.T.M."/>
            <person name="Dewar K."/>
            <person name="Conant G."/>
            <person name="Drula E."/>
            <person name="Henrissat B."/>
            <person name="Hansel C."/>
            <person name="Singer S."/>
            <person name="Hutchinson M.I."/>
            <person name="de Vries R.P."/>
            <person name="Natvig D.O."/>
            <person name="Powell A.J."/>
            <person name="Tsang A."/>
            <person name="Grigoriev I.V."/>
        </authorList>
    </citation>
    <scope>NUCLEOTIDE SEQUENCE [LARGE SCALE GENOMIC DNA]</scope>
    <source>
        <strain evidence="2 3">ATCC 22073</strain>
    </source>
</reference>
<accession>A0ABR4DGE7</accession>
<proteinExistence type="predicted"/>
<evidence type="ECO:0000313" key="3">
    <source>
        <dbReference type="Proteomes" id="UP001600064"/>
    </source>
</evidence>